<reference evidence="3 4" key="1">
    <citation type="submission" date="2017-04" db="EMBL/GenBank/DDBJ databases">
        <title>Genome Sequence of the Model Brown-Rot Fungus Postia placenta SB12.</title>
        <authorList>
            <consortium name="DOE Joint Genome Institute"/>
            <person name="Gaskell J."/>
            <person name="Kersten P."/>
            <person name="Larrondo L.F."/>
            <person name="Canessa P."/>
            <person name="Martinez D."/>
            <person name="Hibbett D."/>
            <person name="Schmoll M."/>
            <person name="Kubicek C.P."/>
            <person name="Martinez A.T."/>
            <person name="Yadav J."/>
            <person name="Master E."/>
            <person name="Magnuson J.K."/>
            <person name="James T."/>
            <person name="Yaver D."/>
            <person name="Berka R."/>
            <person name="Labutti K."/>
            <person name="Lipzen A."/>
            <person name="Aerts A."/>
            <person name="Barry K."/>
            <person name="Henrissat B."/>
            <person name="Blanchette R."/>
            <person name="Grigoriev I."/>
            <person name="Cullen D."/>
        </authorList>
    </citation>
    <scope>NUCLEOTIDE SEQUENCE [LARGE SCALE GENOMIC DNA]</scope>
    <source>
        <strain evidence="3 4">MAD-698-R-SB12</strain>
    </source>
</reference>
<evidence type="ECO:0000313" key="4">
    <source>
        <dbReference type="Proteomes" id="UP000194127"/>
    </source>
</evidence>
<accession>A0A1X6MZ01</accession>
<protein>
    <recommendedName>
        <fullName evidence="2">DUF6533 domain-containing protein</fullName>
    </recommendedName>
</protein>
<dbReference type="GeneID" id="36330624"/>
<evidence type="ECO:0000313" key="3">
    <source>
        <dbReference type="EMBL" id="OSX61480.1"/>
    </source>
</evidence>
<feature type="domain" description="DUF6533" evidence="2">
    <location>
        <begin position="23"/>
        <end position="68"/>
    </location>
</feature>
<dbReference type="Proteomes" id="UP000194127">
    <property type="component" value="Unassembled WGS sequence"/>
</dbReference>
<keyword evidence="1" id="KW-0812">Transmembrane</keyword>
<keyword evidence="1" id="KW-0472">Membrane</keyword>
<proteinExistence type="predicted"/>
<dbReference type="OrthoDB" id="2803882at2759"/>
<dbReference type="RefSeq" id="XP_024338274.1">
    <property type="nucleotide sequence ID" value="XM_024485675.1"/>
</dbReference>
<dbReference type="EMBL" id="KZ110598">
    <property type="protein sequence ID" value="OSX61480.1"/>
    <property type="molecule type" value="Genomic_DNA"/>
</dbReference>
<keyword evidence="4" id="KW-1185">Reference proteome</keyword>
<dbReference type="AlphaFoldDB" id="A0A1X6MZ01"/>
<name>A0A1X6MZ01_9APHY</name>
<keyword evidence="1" id="KW-1133">Transmembrane helix</keyword>
<dbReference type="Pfam" id="PF20151">
    <property type="entry name" value="DUF6533"/>
    <property type="match status" value="1"/>
</dbReference>
<sequence length="377" mass="41153">MSESCREEARFLRIYQNGIIEEYITTMAMSLFVYDSIISFNLEWRAVWSRKISGATALYLALRHVTLLNLIADIIALTVTSYLISELAAVGSTCGIYLAQAVQRSHATRLTAFASIRVYAIDGRRWTKAAIVMMLGLVPVAINIYGASKTIMYCAAEVSGDEFSVSISKANISCVLVSNLLVVVATWQATRAGRGVTAWSSRGSLTAVLFRDGTVHFALVVGLNAANIVVALLLEESIDLSIPVELISTVVLCRFFLNLRQFSNPNTNNSSESSHASSFASFASRIIGNLGEMLEDEPQAPDDDFEGELDGMNDAGEANEAIDFDDRAKAPSNADKAQTRMVTTAVFEQKTDERGAADHQFSEVPDDCLEQRVMDIV</sequence>
<feature type="transmembrane region" description="Helical" evidence="1">
    <location>
        <begin position="129"/>
        <end position="147"/>
    </location>
</feature>
<evidence type="ECO:0000259" key="2">
    <source>
        <dbReference type="Pfam" id="PF20151"/>
    </source>
</evidence>
<gene>
    <name evidence="3" type="ORF">POSPLADRAFT_1144222</name>
</gene>
<organism evidence="3 4">
    <name type="scientific">Postia placenta MAD-698-R-SB12</name>
    <dbReference type="NCBI Taxonomy" id="670580"/>
    <lineage>
        <taxon>Eukaryota</taxon>
        <taxon>Fungi</taxon>
        <taxon>Dikarya</taxon>
        <taxon>Basidiomycota</taxon>
        <taxon>Agaricomycotina</taxon>
        <taxon>Agaricomycetes</taxon>
        <taxon>Polyporales</taxon>
        <taxon>Adustoporiaceae</taxon>
        <taxon>Rhodonia</taxon>
    </lineage>
</organism>
<dbReference type="InterPro" id="IPR045340">
    <property type="entry name" value="DUF6533"/>
</dbReference>
<evidence type="ECO:0000256" key="1">
    <source>
        <dbReference type="SAM" id="Phobius"/>
    </source>
</evidence>
<feature type="transmembrane region" description="Helical" evidence="1">
    <location>
        <begin position="167"/>
        <end position="187"/>
    </location>
</feature>